<evidence type="ECO:0000313" key="2">
    <source>
        <dbReference type="Proteomes" id="UP001249851"/>
    </source>
</evidence>
<dbReference type="Proteomes" id="UP001249851">
    <property type="component" value="Unassembled WGS sequence"/>
</dbReference>
<comment type="caution">
    <text evidence="1">The sequence shown here is derived from an EMBL/GenBank/DDBJ whole genome shotgun (WGS) entry which is preliminary data.</text>
</comment>
<reference evidence="1" key="1">
    <citation type="journal article" date="2023" name="G3 (Bethesda)">
        <title>Whole genome assembly and annotation of the endangered Caribbean coral Acropora cervicornis.</title>
        <authorList>
            <person name="Selwyn J.D."/>
            <person name="Vollmer S.V."/>
        </authorList>
    </citation>
    <scope>NUCLEOTIDE SEQUENCE</scope>
    <source>
        <strain evidence="1">K2</strain>
    </source>
</reference>
<sequence>MSCGHPPPLPLSPPPVLTNHSTTQLLKNIILRNLHLLRDDFNTAAIFQPLRILYTYQPDENLRDYQVRSTLTNPTSADEDRGKRLRFGRVFSAYDILPSAFKDFVLRHSQGGHAKFPDVRQIFFGSLLRQQSDELSLRSNISRLIFRCWAKTSVSEAFSTNNICELLAPSFWLSVLRTFAERSRQIKEYTGLHRSYAWASSILISRFEITHEWVLDM</sequence>
<protein>
    <submittedName>
        <fullName evidence="1">Uncharacterized protein</fullName>
    </submittedName>
</protein>
<dbReference type="EMBL" id="JARQWQ010000032">
    <property type="protein sequence ID" value="KAK2561626.1"/>
    <property type="molecule type" value="Genomic_DNA"/>
</dbReference>
<accession>A0AAD9QHV4</accession>
<dbReference type="AlphaFoldDB" id="A0AAD9QHV4"/>
<reference evidence="1" key="2">
    <citation type="journal article" date="2023" name="Science">
        <title>Genomic signatures of disease resistance in endangered staghorn corals.</title>
        <authorList>
            <person name="Vollmer S.V."/>
            <person name="Selwyn J.D."/>
            <person name="Despard B.A."/>
            <person name="Roesel C.L."/>
        </authorList>
    </citation>
    <scope>NUCLEOTIDE SEQUENCE</scope>
    <source>
        <strain evidence="1">K2</strain>
    </source>
</reference>
<evidence type="ECO:0000313" key="1">
    <source>
        <dbReference type="EMBL" id="KAK2561626.1"/>
    </source>
</evidence>
<keyword evidence="2" id="KW-1185">Reference proteome</keyword>
<gene>
    <name evidence="1" type="ORF">P5673_015622</name>
</gene>
<organism evidence="1 2">
    <name type="scientific">Acropora cervicornis</name>
    <name type="common">Staghorn coral</name>
    <dbReference type="NCBI Taxonomy" id="6130"/>
    <lineage>
        <taxon>Eukaryota</taxon>
        <taxon>Metazoa</taxon>
        <taxon>Cnidaria</taxon>
        <taxon>Anthozoa</taxon>
        <taxon>Hexacorallia</taxon>
        <taxon>Scleractinia</taxon>
        <taxon>Astrocoeniina</taxon>
        <taxon>Acroporidae</taxon>
        <taxon>Acropora</taxon>
    </lineage>
</organism>
<name>A0AAD9QHV4_ACRCE</name>
<proteinExistence type="predicted"/>